<dbReference type="Gene3D" id="3.40.50.300">
    <property type="entry name" value="P-loop containing nucleotide triphosphate hydrolases"/>
    <property type="match status" value="1"/>
</dbReference>
<keyword evidence="2" id="KW-0808">Transferase</keyword>
<dbReference type="EMBL" id="JAJEPU010000023">
    <property type="protein sequence ID" value="MCC2165020.1"/>
    <property type="molecule type" value="Genomic_DNA"/>
</dbReference>
<evidence type="ECO:0000313" key="3">
    <source>
        <dbReference type="Proteomes" id="UP001198962"/>
    </source>
</evidence>
<name>A0AAE3ASU8_9FIRM</name>
<proteinExistence type="predicted"/>
<reference evidence="2" key="1">
    <citation type="submission" date="2021-10" db="EMBL/GenBank/DDBJ databases">
        <title>Anaerobic single-cell dispensing facilitates the cultivation of human gut bacteria.</title>
        <authorList>
            <person name="Afrizal A."/>
        </authorList>
    </citation>
    <scope>NUCLEOTIDE SEQUENCE</scope>
    <source>
        <strain evidence="2">CLA-AA-H274</strain>
    </source>
</reference>
<evidence type="ECO:0000313" key="2">
    <source>
        <dbReference type="EMBL" id="MCC2165020.1"/>
    </source>
</evidence>
<dbReference type="RefSeq" id="WP_308451454.1">
    <property type="nucleotide sequence ID" value="NZ_JAJEPU010000023.1"/>
</dbReference>
<accession>A0AAE3ASU8</accession>
<sequence>MGKIYYLMGKSASGKDTIYRELLKKCPRLRRVVLYTTRPMRDGECEGREYYFANPKTLEAFEKQGKIIEMRTYQTVCGPWSYATVDDGRICLEEADYLAIGTLESYEKLREYYGEDVVKPLYVTVDDGVRLERALAREKTQKKPNYAELCRRFLADEEDFAQEKLERLGIQSSFVNETLDKCVDEILSAIQNG</sequence>
<dbReference type="SMART" id="SM00072">
    <property type="entry name" value="GuKc"/>
    <property type="match status" value="1"/>
</dbReference>
<keyword evidence="2" id="KW-0418">Kinase</keyword>
<dbReference type="Proteomes" id="UP001198962">
    <property type="component" value="Unassembled WGS sequence"/>
</dbReference>
<organism evidence="2 3">
    <name type="scientific">Brotaphodocola catenula</name>
    <dbReference type="NCBI Taxonomy" id="2885361"/>
    <lineage>
        <taxon>Bacteria</taxon>
        <taxon>Bacillati</taxon>
        <taxon>Bacillota</taxon>
        <taxon>Clostridia</taxon>
        <taxon>Lachnospirales</taxon>
        <taxon>Lachnospiraceae</taxon>
        <taxon>Brotaphodocola</taxon>
    </lineage>
</organism>
<feature type="domain" description="Guanylate kinase-like" evidence="1">
    <location>
        <begin position="2"/>
        <end position="191"/>
    </location>
</feature>
<dbReference type="AlphaFoldDB" id="A0AAE3ASU8"/>
<dbReference type="PROSITE" id="PS50052">
    <property type="entry name" value="GUANYLATE_KINASE_2"/>
    <property type="match status" value="1"/>
</dbReference>
<protein>
    <submittedName>
        <fullName evidence="2">Guanylate kinase</fullName>
    </submittedName>
</protein>
<dbReference type="InterPro" id="IPR027417">
    <property type="entry name" value="P-loop_NTPase"/>
</dbReference>
<dbReference type="GO" id="GO:0016301">
    <property type="term" value="F:kinase activity"/>
    <property type="evidence" value="ECO:0007669"/>
    <property type="project" value="UniProtKB-KW"/>
</dbReference>
<gene>
    <name evidence="2" type="ORF">LKD32_09025</name>
</gene>
<dbReference type="SUPFAM" id="SSF52540">
    <property type="entry name" value="P-loop containing nucleoside triphosphate hydrolases"/>
    <property type="match status" value="1"/>
</dbReference>
<comment type="caution">
    <text evidence="2">The sequence shown here is derived from an EMBL/GenBank/DDBJ whole genome shotgun (WGS) entry which is preliminary data.</text>
</comment>
<dbReference type="InterPro" id="IPR008145">
    <property type="entry name" value="GK/Ca_channel_bsu"/>
</dbReference>
<evidence type="ECO:0000259" key="1">
    <source>
        <dbReference type="PROSITE" id="PS50052"/>
    </source>
</evidence>
<dbReference type="InterPro" id="IPR008144">
    <property type="entry name" value="Guanylate_kin-like_dom"/>
</dbReference>
<keyword evidence="3" id="KW-1185">Reference proteome</keyword>
<dbReference type="Pfam" id="PF00625">
    <property type="entry name" value="Guanylate_kin"/>
    <property type="match status" value="1"/>
</dbReference>